<evidence type="ECO:0000256" key="2">
    <source>
        <dbReference type="ARBA" id="ARBA00022598"/>
    </source>
</evidence>
<dbReference type="Gene3D" id="3.40.50.620">
    <property type="entry name" value="HUPs"/>
    <property type="match status" value="1"/>
</dbReference>
<keyword evidence="4 6" id="KW-0067">ATP-binding</keyword>
<dbReference type="PATRIC" id="fig|886738.10.peg.2161"/>
<evidence type="ECO:0000256" key="1">
    <source>
        <dbReference type="ARBA" id="ARBA00004790"/>
    </source>
</evidence>
<comment type="pathway">
    <text evidence="1">Cofactor biosynthesis; NAD(+) biosynthesis.</text>
</comment>
<dbReference type="GO" id="GO:0005737">
    <property type="term" value="C:cytoplasm"/>
    <property type="evidence" value="ECO:0007669"/>
    <property type="project" value="InterPro"/>
</dbReference>
<dbReference type="AlphaFoldDB" id="F3KMY9"/>
<dbReference type="GO" id="GO:0003952">
    <property type="term" value="F:NAD+ synthase (glutamine-hydrolyzing) activity"/>
    <property type="evidence" value="ECO:0007669"/>
    <property type="project" value="InterPro"/>
</dbReference>
<comment type="catalytic activity">
    <reaction evidence="7">
        <text>deamido-NAD(+) + NH4(+) + ATP = AMP + diphosphate + NAD(+) + H(+)</text>
        <dbReference type="Rhea" id="RHEA:21188"/>
        <dbReference type="ChEBI" id="CHEBI:15378"/>
        <dbReference type="ChEBI" id="CHEBI:28938"/>
        <dbReference type="ChEBI" id="CHEBI:30616"/>
        <dbReference type="ChEBI" id="CHEBI:33019"/>
        <dbReference type="ChEBI" id="CHEBI:57540"/>
        <dbReference type="ChEBI" id="CHEBI:58437"/>
        <dbReference type="ChEBI" id="CHEBI:456215"/>
        <dbReference type="EC" id="6.3.1.5"/>
    </reaction>
</comment>
<evidence type="ECO:0000256" key="6">
    <source>
        <dbReference type="RuleBase" id="RU003811"/>
    </source>
</evidence>
<organism evidence="9">
    <name type="scientific">Candidatus Nitrosarchaeum limnium SFB1</name>
    <dbReference type="NCBI Taxonomy" id="886738"/>
    <lineage>
        <taxon>Archaea</taxon>
        <taxon>Nitrososphaerota</taxon>
        <taxon>Nitrososphaeria</taxon>
        <taxon>Nitrosopumilales</taxon>
        <taxon>Nitrosopumilaceae</taxon>
        <taxon>Nitrosarchaeum</taxon>
    </lineage>
</organism>
<evidence type="ECO:0000259" key="8">
    <source>
        <dbReference type="Pfam" id="PF02540"/>
    </source>
</evidence>
<reference evidence="9" key="1">
    <citation type="journal article" date="2011" name="PLoS ONE">
        <title>Genome of a low-salinity ammonia-oxidizing archaeon determined by single-cell and metagenomic analysis.</title>
        <authorList>
            <person name="Blainey P.C."/>
            <person name="Mosier A.C."/>
            <person name="Potanina A."/>
            <person name="Francis C.A."/>
            <person name="Quake S.R."/>
        </authorList>
    </citation>
    <scope>NUCLEOTIDE SEQUENCE [LARGE SCALE GENOMIC DNA]</scope>
    <source>
        <strain evidence="9">SFB1</strain>
    </source>
</reference>
<accession>F3KMY9</accession>
<dbReference type="GO" id="GO:0008795">
    <property type="term" value="F:NAD+ synthase activity"/>
    <property type="evidence" value="ECO:0007669"/>
    <property type="project" value="UniProtKB-EC"/>
</dbReference>
<evidence type="ECO:0000256" key="4">
    <source>
        <dbReference type="ARBA" id="ARBA00022840"/>
    </source>
</evidence>
<evidence type="ECO:0000256" key="5">
    <source>
        <dbReference type="ARBA" id="ARBA00023027"/>
    </source>
</evidence>
<proteinExistence type="inferred from homology"/>
<dbReference type="EC" id="6.3.1.5" evidence="7"/>
<dbReference type="GO" id="GO:0009435">
    <property type="term" value="P:NAD+ biosynthetic process"/>
    <property type="evidence" value="ECO:0007669"/>
    <property type="project" value="UniProtKB-UniPathway"/>
</dbReference>
<evidence type="ECO:0000256" key="3">
    <source>
        <dbReference type="ARBA" id="ARBA00022741"/>
    </source>
</evidence>
<dbReference type="InterPro" id="IPR014729">
    <property type="entry name" value="Rossmann-like_a/b/a_fold"/>
</dbReference>
<dbReference type="EMBL" id="AEGP01000066">
    <property type="protein sequence ID" value="EGG41223.1"/>
    <property type="molecule type" value="Genomic_DNA"/>
</dbReference>
<feature type="domain" description="NAD/GMP synthase" evidence="8">
    <location>
        <begin position="165"/>
        <end position="258"/>
    </location>
</feature>
<evidence type="ECO:0000313" key="9">
    <source>
        <dbReference type="EMBL" id="EGG41223.1"/>
    </source>
</evidence>
<dbReference type="GO" id="GO:0005524">
    <property type="term" value="F:ATP binding"/>
    <property type="evidence" value="ECO:0007669"/>
    <property type="project" value="UniProtKB-KW"/>
</dbReference>
<keyword evidence="5 6" id="KW-0520">NAD</keyword>
<dbReference type="InterPro" id="IPR003694">
    <property type="entry name" value="NAD_synthase"/>
</dbReference>
<dbReference type="SUPFAM" id="SSF52402">
    <property type="entry name" value="Adenine nucleotide alpha hydrolases-like"/>
    <property type="match status" value="1"/>
</dbReference>
<dbReference type="Proteomes" id="UP000004348">
    <property type="component" value="Chromosome"/>
</dbReference>
<sequence length="265" mass="29942">MEHIPDFIKIKNLEKSVISICDFIKNEVSNKFQKNGVVIGLSGGIDSSLVAALCVKAIGSEKVLGLIMPEKESDPESQITAKKIADDYDIKTEIIDINSILDSFGVFKIKEKIVKEKFPDFNDDCKYRLVVPPKFESVVGIPYLDILDDKNKQHKLKISSCEFLTLTAATSIKHRVRMTMLYYHGEKNNLAVVGTTNKSEYLQGYFVKYGDGGSDIEPIVNLYKSQVYQLGQFLNIRKEILTKDASPDVWSFTTNDEEFFLQCTI</sequence>
<dbReference type="NCBIfam" id="TIGR00552">
    <property type="entry name" value="nadE"/>
    <property type="match status" value="2"/>
</dbReference>
<dbReference type="UniPathway" id="UPA00253"/>
<evidence type="ECO:0000256" key="7">
    <source>
        <dbReference type="RuleBase" id="RU003812"/>
    </source>
</evidence>
<dbReference type="GO" id="GO:0004359">
    <property type="term" value="F:glutaminase activity"/>
    <property type="evidence" value="ECO:0007669"/>
    <property type="project" value="InterPro"/>
</dbReference>
<keyword evidence="2 6" id="KW-0436">Ligase</keyword>
<dbReference type="CDD" id="cd00553">
    <property type="entry name" value="NAD_synthase"/>
    <property type="match status" value="1"/>
</dbReference>
<dbReference type="InterPro" id="IPR022310">
    <property type="entry name" value="NAD/GMP_synthase"/>
</dbReference>
<comment type="similarity">
    <text evidence="6">Belongs to the NAD synthetase family.</text>
</comment>
<dbReference type="STRING" id="886738.Nlim_2032"/>
<dbReference type="HOGENOM" id="CLU_059327_1_1_2"/>
<dbReference type="PANTHER" id="PTHR23090:SF9">
    <property type="entry name" value="GLUTAMINE-DEPENDENT NAD(+) SYNTHETASE"/>
    <property type="match status" value="1"/>
</dbReference>
<dbReference type="Pfam" id="PF02540">
    <property type="entry name" value="NAD_synthase"/>
    <property type="match status" value="2"/>
</dbReference>
<keyword evidence="3 6" id="KW-0547">Nucleotide-binding</keyword>
<comment type="caution">
    <text evidence="9">The sequence shown here is derived from an EMBL/GenBank/DDBJ whole genome shotgun (WGS) entry which is preliminary data.</text>
</comment>
<feature type="domain" description="NAD/GMP synthase" evidence="8">
    <location>
        <begin position="19"/>
        <end position="123"/>
    </location>
</feature>
<gene>
    <name evidence="9" type="ORF">Nlim_2032</name>
</gene>
<dbReference type="PANTHER" id="PTHR23090">
    <property type="entry name" value="NH 3 /GLUTAMINE-DEPENDENT NAD + SYNTHETASE"/>
    <property type="match status" value="1"/>
</dbReference>
<protein>
    <recommendedName>
        <fullName evidence="7">NH(3)-dependent NAD(+) synthetase</fullName>
        <ecNumber evidence="7">6.3.1.5</ecNumber>
    </recommendedName>
</protein>
<name>F3KMY9_9ARCH</name>